<evidence type="ECO:0000313" key="1">
    <source>
        <dbReference type="EMBL" id="JAD18705.1"/>
    </source>
</evidence>
<accession>A0A0A8Y140</accession>
<name>A0A0A8Y140_ARUDO</name>
<reference evidence="1" key="1">
    <citation type="submission" date="2014-09" db="EMBL/GenBank/DDBJ databases">
        <authorList>
            <person name="Magalhaes I.L.F."/>
            <person name="Oliveira U."/>
            <person name="Santos F.R."/>
            <person name="Vidigal T.H.D.A."/>
            <person name="Brescovit A.D."/>
            <person name="Santos A.J."/>
        </authorList>
    </citation>
    <scope>NUCLEOTIDE SEQUENCE</scope>
    <source>
        <tissue evidence="1">Shoot tissue taken approximately 20 cm above the soil surface</tissue>
    </source>
</reference>
<proteinExistence type="predicted"/>
<dbReference type="EMBL" id="GBRH01279190">
    <property type="protein sequence ID" value="JAD18705.1"/>
    <property type="molecule type" value="Transcribed_RNA"/>
</dbReference>
<organism evidence="1">
    <name type="scientific">Arundo donax</name>
    <name type="common">Giant reed</name>
    <name type="synonym">Donax arundinaceus</name>
    <dbReference type="NCBI Taxonomy" id="35708"/>
    <lineage>
        <taxon>Eukaryota</taxon>
        <taxon>Viridiplantae</taxon>
        <taxon>Streptophyta</taxon>
        <taxon>Embryophyta</taxon>
        <taxon>Tracheophyta</taxon>
        <taxon>Spermatophyta</taxon>
        <taxon>Magnoliopsida</taxon>
        <taxon>Liliopsida</taxon>
        <taxon>Poales</taxon>
        <taxon>Poaceae</taxon>
        <taxon>PACMAD clade</taxon>
        <taxon>Arundinoideae</taxon>
        <taxon>Arundineae</taxon>
        <taxon>Arundo</taxon>
    </lineage>
</organism>
<sequence>MLGIKIISLQKNRTFQQGTKFSFALLRL</sequence>
<reference evidence="1" key="2">
    <citation type="journal article" date="2015" name="Data Brief">
        <title>Shoot transcriptome of the giant reed, Arundo donax.</title>
        <authorList>
            <person name="Barrero R.A."/>
            <person name="Guerrero F.D."/>
            <person name="Moolhuijzen P."/>
            <person name="Goolsby J.A."/>
            <person name="Tidwell J."/>
            <person name="Bellgard S.E."/>
            <person name="Bellgard M.I."/>
        </authorList>
    </citation>
    <scope>NUCLEOTIDE SEQUENCE</scope>
    <source>
        <tissue evidence="1">Shoot tissue taken approximately 20 cm above the soil surface</tissue>
    </source>
</reference>
<protein>
    <submittedName>
        <fullName evidence="1">Uncharacterized protein</fullName>
    </submittedName>
</protein>
<dbReference type="AlphaFoldDB" id="A0A0A8Y140"/>